<dbReference type="PANTHER" id="PTHR22635">
    <property type="entry name" value="RING FINGER PROTEIN 207"/>
    <property type="match status" value="1"/>
</dbReference>
<keyword evidence="1" id="KW-0175">Coiled coil</keyword>
<keyword evidence="3" id="KW-1185">Reference proteome</keyword>
<accession>A0A9W7TDA1</accession>
<gene>
    <name evidence="2" type="ORF">IRJ41_002765</name>
</gene>
<dbReference type="AlphaFoldDB" id="A0A9W7TDA1"/>
<dbReference type="GO" id="GO:0030544">
    <property type="term" value="F:Hsp70 protein binding"/>
    <property type="evidence" value="ECO:0007669"/>
    <property type="project" value="InterPro"/>
</dbReference>
<dbReference type="GO" id="GO:0044325">
    <property type="term" value="F:transmembrane transporter binding"/>
    <property type="evidence" value="ECO:0007669"/>
    <property type="project" value="TreeGrafter"/>
</dbReference>
<dbReference type="Gene3D" id="1.20.58.1540">
    <property type="entry name" value="Actin interacting protein 3, C-terminal domain"/>
    <property type="match status" value="1"/>
</dbReference>
<feature type="coiled-coil region" evidence="1">
    <location>
        <begin position="31"/>
        <end position="58"/>
    </location>
</feature>
<evidence type="ECO:0000313" key="3">
    <source>
        <dbReference type="Proteomes" id="UP001059041"/>
    </source>
</evidence>
<protein>
    <submittedName>
        <fullName evidence="2">RING finger protein 207-like</fullName>
    </submittedName>
</protein>
<evidence type="ECO:0000256" key="1">
    <source>
        <dbReference type="SAM" id="Coils"/>
    </source>
</evidence>
<dbReference type="OrthoDB" id="9049620at2759"/>
<evidence type="ECO:0000313" key="2">
    <source>
        <dbReference type="EMBL" id="KAI7794849.1"/>
    </source>
</evidence>
<dbReference type="Proteomes" id="UP001059041">
    <property type="component" value="Linkage Group LG20"/>
</dbReference>
<name>A0A9W7TDA1_TRIRA</name>
<dbReference type="GO" id="GO:0048471">
    <property type="term" value="C:perinuclear region of cytoplasm"/>
    <property type="evidence" value="ECO:0007669"/>
    <property type="project" value="TreeGrafter"/>
</dbReference>
<dbReference type="InterPro" id="IPR039320">
    <property type="entry name" value="RNF207"/>
</dbReference>
<dbReference type="PANTHER" id="PTHR22635:SF0">
    <property type="entry name" value="RING FINGER PROTEIN 207"/>
    <property type="match status" value="1"/>
</dbReference>
<dbReference type="GO" id="GO:1901207">
    <property type="term" value="P:regulation of heart looping"/>
    <property type="evidence" value="ECO:0007669"/>
    <property type="project" value="TreeGrafter"/>
</dbReference>
<comment type="caution">
    <text evidence="2">The sequence shown here is derived from an EMBL/GenBank/DDBJ whole genome shotgun (WGS) entry which is preliminary data.</text>
</comment>
<dbReference type="GO" id="GO:0055117">
    <property type="term" value="P:regulation of cardiac muscle contraction"/>
    <property type="evidence" value="ECO:0007669"/>
    <property type="project" value="TreeGrafter"/>
</dbReference>
<proteinExistence type="predicted"/>
<reference evidence="2" key="1">
    <citation type="submission" date="2021-02" db="EMBL/GenBank/DDBJ databases">
        <title>Comparative genomics reveals that relaxation of natural selection precedes convergent phenotypic evolution of cavefish.</title>
        <authorList>
            <person name="Peng Z."/>
        </authorList>
    </citation>
    <scope>NUCLEOTIDE SEQUENCE</scope>
    <source>
        <tissue evidence="2">Muscle</tissue>
    </source>
</reference>
<dbReference type="EMBL" id="JAFHDT010000020">
    <property type="protein sequence ID" value="KAI7794849.1"/>
    <property type="molecule type" value="Genomic_DNA"/>
</dbReference>
<organism evidence="2 3">
    <name type="scientific">Triplophysa rosa</name>
    <name type="common">Cave loach</name>
    <dbReference type="NCBI Taxonomy" id="992332"/>
    <lineage>
        <taxon>Eukaryota</taxon>
        <taxon>Metazoa</taxon>
        <taxon>Chordata</taxon>
        <taxon>Craniata</taxon>
        <taxon>Vertebrata</taxon>
        <taxon>Euteleostomi</taxon>
        <taxon>Actinopterygii</taxon>
        <taxon>Neopterygii</taxon>
        <taxon>Teleostei</taxon>
        <taxon>Ostariophysi</taxon>
        <taxon>Cypriniformes</taxon>
        <taxon>Nemacheilidae</taxon>
        <taxon>Triplophysa</taxon>
    </lineage>
</organism>
<sequence>MPLGRRSTSHRHICTKVLLAEGRESPFTEHCRDFEKSYRVLQTEVQKLKDEVQEMHRDLTMHHSLINTDTMDSILQRSLLIDQQIASLYSTVQTQRAVFEEMWDVTFQRVTSEQEIYEAQLHDLLQLRQENAYLTTIARQIGPYILSIAKVKERLEHRLQKPHSPEDDCMDTIKIQNVVQYILSFCHMFT</sequence>